<dbReference type="SUPFAM" id="SSF53649">
    <property type="entry name" value="Alkaline phosphatase-like"/>
    <property type="match status" value="1"/>
</dbReference>
<accession>A0A2B4RGG3</accession>
<name>A0A2B4RGG3_STYPI</name>
<comment type="caution">
    <text evidence="2">The sequence shown here is derived from an EMBL/GenBank/DDBJ whole genome shotgun (WGS) entry which is preliminary data.</text>
</comment>
<gene>
    <name evidence="2" type="ORF">AWC38_SpisGene20304</name>
</gene>
<protein>
    <submittedName>
        <fullName evidence="2">Uncharacterized protein</fullName>
    </submittedName>
</protein>
<sequence>MSASKYGRSFVCLAIVVVLLVFLWAVQLSDVMDFVPVRKNLHTPSRPHGSNSSAVNQTTSITTPSSSLTTQRKTKECIPHKPDKAGQELIVKYYGQPGQVEDRKCSGTHYPDICSYQRADSGEINVSCDAKVCGSSDIQMASVDPQMGKSVTDWKTLSKDRLTASVQEALKTNQERGFDFLFLRCGSNLQVFSFPPIFKKIEDGKTRNNININVIMLDSISRPHFYRTMPRAAGAFKKINDAADIKARALDFELDQSIGQQTFENLRPFFSGILKDDNEISASGENTKAPLGMEVLYGAFQKAGYQTLFQEDLCWYDIWGSLLTNIRKRPVPSGDADFKSRWKELREKEEHKTINHFGLTHFSCTVLNYVLKRTNHYDYPPKVCFNGQFFSWYFMDYITKVYTVLQQDEKAKPLVSYMHFNTGHETTGKRMINLDVGLAKFFTDMASFPNTLTLIFSDHGHKMTSFSYTPEGRRELFDPVFIMIVPDGVADKLGPERMGALVTNQKRIFMLYDVHKALMSLHNPQTMNSRDYQITGIFSEIPANRTCADLFMLPLTRCKCEGFDEEGHIKDNAEDHKWLAEAAVGHMNDAIQRHYEKEDKNSKKNQGYGNCERLVGKSFTSVVKRFQGEFILTTMDVHVVPPNGYQDDEIFKVSVKQYSKPRQGVFFLSFVRMTMYNKFVPCQDKSVDIKLCACAKNQTSNDTKNGVLLGNGVPREMFGAETKVKNLDSNCLLFLRRDFGTFSFALEVTNVCTDRMYKFSMTGSMDQRIFSTALPISRELPPKTFFFLTSVFKYLSKVNQALNLRASIQVKRAGSSEFSTLGTASVS</sequence>
<dbReference type="OrthoDB" id="413313at2759"/>
<dbReference type="PANTHER" id="PTHR10974">
    <property type="entry name" value="FI08016P-RELATED"/>
    <property type="match status" value="1"/>
</dbReference>
<dbReference type="EMBL" id="LSMT01000646">
    <property type="protein sequence ID" value="PFX15468.1"/>
    <property type="molecule type" value="Genomic_DNA"/>
</dbReference>
<dbReference type="PANTHER" id="PTHR10974:SF39">
    <property type="entry name" value="E2F TRANSCRIPTION FACTOR CC-MB DOMAIN-CONTAINING PROTEIN"/>
    <property type="match status" value="1"/>
</dbReference>
<keyword evidence="3" id="KW-1185">Reference proteome</keyword>
<dbReference type="InterPro" id="IPR017850">
    <property type="entry name" value="Alkaline_phosphatase_core_sf"/>
</dbReference>
<dbReference type="Pfam" id="PF02995">
    <property type="entry name" value="DUF229"/>
    <property type="match status" value="1"/>
</dbReference>
<feature type="compositionally biased region" description="Polar residues" evidence="1">
    <location>
        <begin position="48"/>
        <end position="57"/>
    </location>
</feature>
<feature type="region of interest" description="Disordered" evidence="1">
    <location>
        <begin position="41"/>
        <end position="74"/>
    </location>
</feature>
<reference evidence="3" key="1">
    <citation type="journal article" date="2017" name="bioRxiv">
        <title>Comparative analysis of the genomes of Stylophora pistillata and Acropora digitifera provides evidence for extensive differences between species of corals.</title>
        <authorList>
            <person name="Voolstra C.R."/>
            <person name="Li Y."/>
            <person name="Liew Y.J."/>
            <person name="Baumgarten S."/>
            <person name="Zoccola D."/>
            <person name="Flot J.-F."/>
            <person name="Tambutte S."/>
            <person name="Allemand D."/>
            <person name="Aranda M."/>
        </authorList>
    </citation>
    <scope>NUCLEOTIDE SEQUENCE [LARGE SCALE GENOMIC DNA]</scope>
</reference>
<evidence type="ECO:0000313" key="3">
    <source>
        <dbReference type="Proteomes" id="UP000225706"/>
    </source>
</evidence>
<dbReference type="AlphaFoldDB" id="A0A2B4RGG3"/>
<dbReference type="Proteomes" id="UP000225706">
    <property type="component" value="Unassembled WGS sequence"/>
</dbReference>
<dbReference type="GO" id="GO:0005615">
    <property type="term" value="C:extracellular space"/>
    <property type="evidence" value="ECO:0007669"/>
    <property type="project" value="TreeGrafter"/>
</dbReference>
<evidence type="ECO:0000313" key="2">
    <source>
        <dbReference type="EMBL" id="PFX15468.1"/>
    </source>
</evidence>
<dbReference type="InterPro" id="IPR004245">
    <property type="entry name" value="DUF229"/>
</dbReference>
<proteinExistence type="predicted"/>
<organism evidence="2 3">
    <name type="scientific">Stylophora pistillata</name>
    <name type="common">Smooth cauliflower coral</name>
    <dbReference type="NCBI Taxonomy" id="50429"/>
    <lineage>
        <taxon>Eukaryota</taxon>
        <taxon>Metazoa</taxon>
        <taxon>Cnidaria</taxon>
        <taxon>Anthozoa</taxon>
        <taxon>Hexacorallia</taxon>
        <taxon>Scleractinia</taxon>
        <taxon>Astrocoeniina</taxon>
        <taxon>Pocilloporidae</taxon>
        <taxon>Stylophora</taxon>
    </lineage>
</organism>
<evidence type="ECO:0000256" key="1">
    <source>
        <dbReference type="SAM" id="MobiDB-lite"/>
    </source>
</evidence>
<feature type="compositionally biased region" description="Low complexity" evidence="1">
    <location>
        <begin position="58"/>
        <end position="70"/>
    </location>
</feature>